<dbReference type="InterPro" id="IPR050130">
    <property type="entry name" value="ClpA_ClpB"/>
</dbReference>
<dbReference type="SMART" id="SM01086">
    <property type="entry name" value="ClpB_D2-small"/>
    <property type="match status" value="1"/>
</dbReference>
<dbReference type="FunFam" id="1.10.8.60:FF:000017">
    <property type="entry name" value="ATP-dependent chaperone ClpB"/>
    <property type="match status" value="1"/>
</dbReference>
<dbReference type="PANTHER" id="PTHR11638:SF18">
    <property type="entry name" value="HEAT SHOCK PROTEIN 104"/>
    <property type="match status" value="1"/>
</dbReference>
<organism evidence="4 5">
    <name type="scientific">Actinomyces urogenitalis DORA_12</name>
    <dbReference type="NCBI Taxonomy" id="1403939"/>
    <lineage>
        <taxon>Bacteria</taxon>
        <taxon>Bacillati</taxon>
        <taxon>Actinomycetota</taxon>
        <taxon>Actinomycetes</taxon>
        <taxon>Actinomycetales</taxon>
        <taxon>Actinomycetaceae</taxon>
        <taxon>Actinomyces</taxon>
    </lineage>
</organism>
<dbReference type="AlphaFoldDB" id="W1VFU9"/>
<evidence type="ECO:0000259" key="3">
    <source>
        <dbReference type="SMART" id="SM01086"/>
    </source>
</evidence>
<dbReference type="InterPro" id="IPR027417">
    <property type="entry name" value="P-loop_NTPase"/>
</dbReference>
<dbReference type="GO" id="GO:0034605">
    <property type="term" value="P:cellular response to heat"/>
    <property type="evidence" value="ECO:0007669"/>
    <property type="project" value="TreeGrafter"/>
</dbReference>
<comment type="caution">
    <text evidence="4">The sequence shown here is derived from an EMBL/GenBank/DDBJ whole genome shotgun (WGS) entry which is preliminary data.</text>
</comment>
<accession>W1VFU9</accession>
<evidence type="ECO:0000313" key="5">
    <source>
        <dbReference type="Proteomes" id="UP000018852"/>
    </source>
</evidence>
<evidence type="ECO:0000313" key="4">
    <source>
        <dbReference type="EMBL" id="ETJ02904.1"/>
    </source>
</evidence>
<keyword evidence="2" id="KW-0067">ATP-binding</keyword>
<name>W1VFU9_9ACTO</name>
<proteinExistence type="predicted"/>
<dbReference type="Gene3D" id="1.10.8.60">
    <property type="match status" value="1"/>
</dbReference>
<dbReference type="InterPro" id="IPR019489">
    <property type="entry name" value="Clp_ATPase_C"/>
</dbReference>
<keyword evidence="1" id="KW-0547">Nucleotide-binding</keyword>
<feature type="non-terminal residue" evidence="4">
    <location>
        <position position="1"/>
    </location>
</feature>
<dbReference type="GO" id="GO:0005524">
    <property type="term" value="F:ATP binding"/>
    <property type="evidence" value="ECO:0007669"/>
    <property type="project" value="UniProtKB-KW"/>
</dbReference>
<dbReference type="PANTHER" id="PTHR11638">
    <property type="entry name" value="ATP-DEPENDENT CLP PROTEASE"/>
    <property type="match status" value="1"/>
</dbReference>
<reference evidence="4 5" key="1">
    <citation type="submission" date="2013-12" db="EMBL/GenBank/DDBJ databases">
        <title>A Varibaculum cambriense genome reconstructed from a premature infant gut community with otherwise low bacterial novelty that shifts toward anaerobic metabolism during the third week of life.</title>
        <authorList>
            <person name="Brown C.T."/>
            <person name="Sharon I."/>
            <person name="Thomas B.C."/>
            <person name="Castelle C.J."/>
            <person name="Morowitz M.J."/>
            <person name="Banfield J.F."/>
        </authorList>
    </citation>
    <scope>NUCLEOTIDE SEQUENCE [LARGE SCALE GENOMIC DNA]</scope>
    <source>
        <strain evidence="5">DORA_12</strain>
    </source>
</reference>
<dbReference type="Proteomes" id="UP000018852">
    <property type="component" value="Unassembled WGS sequence"/>
</dbReference>
<gene>
    <name evidence="4" type="ORF">Q605_AUC00917G0001</name>
</gene>
<dbReference type="PATRIC" id="fig|1403939.3.peg.1431"/>
<evidence type="ECO:0000256" key="2">
    <source>
        <dbReference type="ARBA" id="ARBA00022840"/>
    </source>
</evidence>
<sequence length="99" mass="10611">QIQLDKMQERLADHRLTLTVTDAARSWLADEGYDPAYGARPLRRLVQREIGDQLARMILGGEVLDGQEVVVDVSPEGASAGLVLAARGEAWAPSAASAV</sequence>
<dbReference type="SUPFAM" id="SSF52540">
    <property type="entry name" value="P-loop containing nucleoside triphosphate hydrolases"/>
    <property type="match status" value="1"/>
</dbReference>
<dbReference type="GO" id="GO:0016887">
    <property type="term" value="F:ATP hydrolysis activity"/>
    <property type="evidence" value="ECO:0007669"/>
    <property type="project" value="TreeGrafter"/>
</dbReference>
<dbReference type="EMBL" id="AZLV01000917">
    <property type="protein sequence ID" value="ETJ02904.1"/>
    <property type="molecule type" value="Genomic_DNA"/>
</dbReference>
<dbReference type="GO" id="GO:0005737">
    <property type="term" value="C:cytoplasm"/>
    <property type="evidence" value="ECO:0007669"/>
    <property type="project" value="TreeGrafter"/>
</dbReference>
<feature type="domain" description="Clp ATPase C-terminal" evidence="3">
    <location>
        <begin position="1"/>
        <end position="84"/>
    </location>
</feature>
<dbReference type="Pfam" id="PF10431">
    <property type="entry name" value="ClpB_D2-small"/>
    <property type="match status" value="1"/>
</dbReference>
<protein>
    <submittedName>
        <fullName evidence="4">Endopeptidase Clp</fullName>
    </submittedName>
</protein>
<evidence type="ECO:0000256" key="1">
    <source>
        <dbReference type="ARBA" id="ARBA00022741"/>
    </source>
</evidence>